<feature type="transmembrane region" description="Helical" evidence="1">
    <location>
        <begin position="79"/>
        <end position="98"/>
    </location>
</feature>
<dbReference type="EMBL" id="FMVM01000002">
    <property type="protein sequence ID" value="SCY04776.1"/>
    <property type="molecule type" value="Genomic_DNA"/>
</dbReference>
<feature type="transmembrane region" description="Helical" evidence="1">
    <location>
        <begin position="29"/>
        <end position="47"/>
    </location>
</feature>
<protein>
    <recommendedName>
        <fullName evidence="4">DUF4260 domain-containing protein</fullName>
    </recommendedName>
</protein>
<feature type="transmembrane region" description="Helical" evidence="1">
    <location>
        <begin position="5"/>
        <end position="23"/>
    </location>
</feature>
<keyword evidence="1" id="KW-0812">Transmembrane</keyword>
<keyword evidence="3" id="KW-1185">Reference proteome</keyword>
<dbReference type="InterPro" id="IPR025356">
    <property type="entry name" value="DUF4260"/>
</dbReference>
<evidence type="ECO:0000256" key="1">
    <source>
        <dbReference type="SAM" id="Phobius"/>
    </source>
</evidence>
<dbReference type="STRING" id="582692.SAMN05720606_102175"/>
<dbReference type="RefSeq" id="WP_090916002.1">
    <property type="nucleotide sequence ID" value="NZ_FMVM01000002.1"/>
</dbReference>
<sequence length="115" mass="13404">MTRLWIRLEGLLVLAAATTLYFYNDYSWWLFLLLLLVPDVFMIGYVANNKLGALIYNVGHTYIIPMVFLAAGYVLKMDVLTLISFIWIAHIGMDRMFGFGLKYETEFKDTHLQRV</sequence>
<evidence type="ECO:0000313" key="2">
    <source>
        <dbReference type="EMBL" id="SCY04776.1"/>
    </source>
</evidence>
<feature type="transmembrane region" description="Helical" evidence="1">
    <location>
        <begin position="54"/>
        <end position="73"/>
    </location>
</feature>
<gene>
    <name evidence="2" type="ORF">SAMN05720606_102175</name>
</gene>
<proteinExistence type="predicted"/>
<dbReference type="Pfam" id="PF14079">
    <property type="entry name" value="DUF4260"/>
    <property type="match status" value="1"/>
</dbReference>
<name>A0A1G5CQW2_9BACL</name>
<evidence type="ECO:0008006" key="4">
    <source>
        <dbReference type="Google" id="ProtNLM"/>
    </source>
</evidence>
<reference evidence="3" key="1">
    <citation type="submission" date="2016-10" db="EMBL/GenBank/DDBJ databases">
        <authorList>
            <person name="Varghese N."/>
            <person name="Submissions S."/>
        </authorList>
    </citation>
    <scope>NUCLEOTIDE SEQUENCE [LARGE SCALE GENOMIC DNA]</scope>
    <source>
        <strain evidence="3">BL9</strain>
    </source>
</reference>
<accession>A0A1G5CQW2</accession>
<dbReference type="AlphaFoldDB" id="A0A1G5CQW2"/>
<dbReference type="Proteomes" id="UP000198538">
    <property type="component" value="Unassembled WGS sequence"/>
</dbReference>
<evidence type="ECO:0000313" key="3">
    <source>
        <dbReference type="Proteomes" id="UP000198538"/>
    </source>
</evidence>
<keyword evidence="1" id="KW-0472">Membrane</keyword>
<keyword evidence="1" id="KW-1133">Transmembrane helix</keyword>
<organism evidence="2 3">
    <name type="scientific">Paenibacillus polysaccharolyticus</name>
    <dbReference type="NCBI Taxonomy" id="582692"/>
    <lineage>
        <taxon>Bacteria</taxon>
        <taxon>Bacillati</taxon>
        <taxon>Bacillota</taxon>
        <taxon>Bacilli</taxon>
        <taxon>Bacillales</taxon>
        <taxon>Paenibacillaceae</taxon>
        <taxon>Paenibacillus</taxon>
    </lineage>
</organism>